<dbReference type="OrthoDB" id="3266451at2759"/>
<proteinExistence type="predicted"/>
<organism evidence="1 2">
    <name type="scientific">Dendrothele bispora (strain CBS 962.96)</name>
    <dbReference type="NCBI Taxonomy" id="1314807"/>
    <lineage>
        <taxon>Eukaryota</taxon>
        <taxon>Fungi</taxon>
        <taxon>Dikarya</taxon>
        <taxon>Basidiomycota</taxon>
        <taxon>Agaricomycotina</taxon>
        <taxon>Agaricomycetes</taxon>
        <taxon>Agaricomycetidae</taxon>
        <taxon>Agaricales</taxon>
        <taxon>Agaricales incertae sedis</taxon>
        <taxon>Dendrothele</taxon>
    </lineage>
</organism>
<dbReference type="Proteomes" id="UP000297245">
    <property type="component" value="Unassembled WGS sequence"/>
</dbReference>
<evidence type="ECO:0000313" key="1">
    <source>
        <dbReference type="EMBL" id="THV04353.1"/>
    </source>
</evidence>
<reference evidence="1 2" key="1">
    <citation type="journal article" date="2019" name="Nat. Ecol. Evol.">
        <title>Megaphylogeny resolves global patterns of mushroom evolution.</title>
        <authorList>
            <person name="Varga T."/>
            <person name="Krizsan K."/>
            <person name="Foldi C."/>
            <person name="Dima B."/>
            <person name="Sanchez-Garcia M."/>
            <person name="Sanchez-Ramirez S."/>
            <person name="Szollosi G.J."/>
            <person name="Szarkandi J.G."/>
            <person name="Papp V."/>
            <person name="Albert L."/>
            <person name="Andreopoulos W."/>
            <person name="Angelini C."/>
            <person name="Antonin V."/>
            <person name="Barry K.W."/>
            <person name="Bougher N.L."/>
            <person name="Buchanan P."/>
            <person name="Buyck B."/>
            <person name="Bense V."/>
            <person name="Catcheside P."/>
            <person name="Chovatia M."/>
            <person name="Cooper J."/>
            <person name="Damon W."/>
            <person name="Desjardin D."/>
            <person name="Finy P."/>
            <person name="Geml J."/>
            <person name="Haridas S."/>
            <person name="Hughes K."/>
            <person name="Justo A."/>
            <person name="Karasinski D."/>
            <person name="Kautmanova I."/>
            <person name="Kiss B."/>
            <person name="Kocsube S."/>
            <person name="Kotiranta H."/>
            <person name="LaButti K.M."/>
            <person name="Lechner B.E."/>
            <person name="Liimatainen K."/>
            <person name="Lipzen A."/>
            <person name="Lukacs Z."/>
            <person name="Mihaltcheva S."/>
            <person name="Morgado L.N."/>
            <person name="Niskanen T."/>
            <person name="Noordeloos M.E."/>
            <person name="Ohm R.A."/>
            <person name="Ortiz-Santana B."/>
            <person name="Ovrebo C."/>
            <person name="Racz N."/>
            <person name="Riley R."/>
            <person name="Savchenko A."/>
            <person name="Shiryaev A."/>
            <person name="Soop K."/>
            <person name="Spirin V."/>
            <person name="Szebenyi C."/>
            <person name="Tomsovsky M."/>
            <person name="Tulloss R.E."/>
            <person name="Uehling J."/>
            <person name="Grigoriev I.V."/>
            <person name="Vagvolgyi C."/>
            <person name="Papp T."/>
            <person name="Martin F.M."/>
            <person name="Miettinen O."/>
            <person name="Hibbett D.S."/>
            <person name="Nagy L.G."/>
        </authorList>
    </citation>
    <scope>NUCLEOTIDE SEQUENCE [LARGE SCALE GENOMIC DNA]</scope>
    <source>
        <strain evidence="1 2">CBS 962.96</strain>
    </source>
</reference>
<name>A0A4S8MN34_DENBC</name>
<sequence>MPQCSKCGSSVFHPRVSVDSQKIFQRLRDPVQATEEEAAYVNQIQHDAESDFASYDAEIAQLEAAISVLKHKRKCLQDYVAKHRSLLAPIRRLPPEVLSLIFLTYCHAAFEAAIGEILQLVYRRCSSLVIDCGYSQRPVHTPGSIASIPDMPCLEYLRLPAGVLMEDWSPALPIYQAPRPPSSS</sequence>
<evidence type="ECO:0000313" key="2">
    <source>
        <dbReference type="Proteomes" id="UP000297245"/>
    </source>
</evidence>
<dbReference type="EMBL" id="ML179057">
    <property type="protein sequence ID" value="THV04353.1"/>
    <property type="molecule type" value="Genomic_DNA"/>
</dbReference>
<dbReference type="AlphaFoldDB" id="A0A4S8MN34"/>
<accession>A0A4S8MN34</accession>
<keyword evidence="2" id="KW-1185">Reference proteome</keyword>
<protein>
    <recommendedName>
        <fullName evidence="3">F-box domain-containing protein</fullName>
    </recommendedName>
</protein>
<gene>
    <name evidence="1" type="ORF">K435DRAFT_835449</name>
</gene>
<evidence type="ECO:0008006" key="3">
    <source>
        <dbReference type="Google" id="ProtNLM"/>
    </source>
</evidence>